<sequence length="725" mass="81163">MGHADQPYRFQLSGRRRPFELTRAHRCSHFLLPATGIADQVRVARGLCAQRLQPHGQSARQRAQQRISVRARCVRLRRIDRADADSADRPGHLLGRDAGDDGVEHLARYRALPDLFPVDHGDERAEVRLRRRDHVGADERHGVGRQLWRADHRQQLRRRRLRLNFQGRGYGQDRPDQDRRLHRQLRHRRLHPAQRHGGPPRFRGRQRQHLDRRRQFDRRQLLWPECGQCRRRLPHHRRHSRPASRHPRRLYRREEVSGRTGTAPMPPILGFLAALSAAGSAAPALSADEVTPAAAETGTPSCIAGRCEVKLTAPQLLGHVEKLVAAKRYDEARPLIAALRQAPGFDFQTRFLSAYVAQQSGDLHGAAEQYKAILADDPAQTRVRLELASTMLAMGDRQAADRQFRMAEQSGDLTPEVARTIRTVRDVIRQQRAWRLDFSVGLAPDSNINNATSVDTVIGRFGEFEIPLQLSDEAKAKSGTGQTGTLSAGLRLPVARQMSMLVDLDTAGTNYKGAAYDDYSAQLAVGPELRLGQIAAVSLQAVGSQRWFGGDLLTRQAGVRLGAQTAAGPRARLGLQLDMRRTDARFDDGFSGWQGGLYATYERGISRTLVASGGLFARRDWLNQAAWSSRELGGTLGLGGELPLGVNFGVSGTVSRAAFDAPIEFFSPDARRDWRLVGRATIGYRKLRFLGFSPQVSYSYTRTATPITIYDNKRSRFTFALARYF</sequence>
<feature type="region of interest" description="Disordered" evidence="1">
    <location>
        <begin position="233"/>
        <end position="259"/>
    </location>
</feature>
<organism evidence="3 4">
    <name type="scientific">Sphingomonas bacterium</name>
    <dbReference type="NCBI Taxonomy" id="1895847"/>
    <lineage>
        <taxon>Bacteria</taxon>
        <taxon>Pseudomonadati</taxon>
        <taxon>Pseudomonadota</taxon>
        <taxon>Alphaproteobacteria</taxon>
        <taxon>Sphingomonadales</taxon>
        <taxon>Sphingomonadaceae</taxon>
        <taxon>Sphingomonas</taxon>
    </lineage>
</organism>
<feature type="compositionally biased region" description="Basic residues" evidence="1">
    <location>
        <begin position="233"/>
        <end position="251"/>
    </location>
</feature>
<dbReference type="AlphaFoldDB" id="A0A3D0W9D6"/>
<feature type="compositionally biased region" description="Basic residues" evidence="1">
    <location>
        <begin position="202"/>
        <end position="212"/>
    </location>
</feature>
<evidence type="ECO:0000256" key="1">
    <source>
        <dbReference type="SAM" id="MobiDB-lite"/>
    </source>
</evidence>
<feature type="region of interest" description="Disordered" evidence="1">
    <location>
        <begin position="187"/>
        <end position="213"/>
    </location>
</feature>
<accession>A0A3D0W9D6</accession>
<dbReference type="SUPFAM" id="SSF48452">
    <property type="entry name" value="TPR-like"/>
    <property type="match status" value="1"/>
</dbReference>
<dbReference type="InterPro" id="IPR007655">
    <property type="entry name" value="Slam_C"/>
</dbReference>
<gene>
    <name evidence="3" type="ORF">DEP91_04090</name>
</gene>
<dbReference type="EMBL" id="DOYJ01000118">
    <property type="protein sequence ID" value="HCB75341.1"/>
    <property type="molecule type" value="Genomic_DNA"/>
</dbReference>
<evidence type="ECO:0000313" key="4">
    <source>
        <dbReference type="Proteomes" id="UP000262699"/>
    </source>
</evidence>
<evidence type="ECO:0000259" key="2">
    <source>
        <dbReference type="Pfam" id="PF04575"/>
    </source>
</evidence>
<proteinExistence type="predicted"/>
<dbReference type="Pfam" id="PF04575">
    <property type="entry name" value="SlipAM"/>
    <property type="match status" value="1"/>
</dbReference>
<reference evidence="3 4" key="1">
    <citation type="journal article" date="2018" name="Nat. Biotechnol.">
        <title>A standardized bacterial taxonomy based on genome phylogeny substantially revises the tree of life.</title>
        <authorList>
            <person name="Parks D.H."/>
            <person name="Chuvochina M."/>
            <person name="Waite D.W."/>
            <person name="Rinke C."/>
            <person name="Skarshewski A."/>
            <person name="Chaumeil P.A."/>
            <person name="Hugenholtz P."/>
        </authorList>
    </citation>
    <scope>NUCLEOTIDE SEQUENCE [LARGE SCALE GENOMIC DNA]</scope>
    <source>
        <strain evidence="3">UBA9015</strain>
    </source>
</reference>
<evidence type="ECO:0000313" key="3">
    <source>
        <dbReference type="EMBL" id="HCB75341.1"/>
    </source>
</evidence>
<dbReference type="InterPro" id="IPR011990">
    <property type="entry name" value="TPR-like_helical_dom_sf"/>
</dbReference>
<protein>
    <recommendedName>
        <fullName evidence="2">Surface lipoprotein assembly modifier C-terminal domain-containing protein</fullName>
    </recommendedName>
</protein>
<dbReference type="Gene3D" id="1.25.40.10">
    <property type="entry name" value="Tetratricopeptide repeat domain"/>
    <property type="match status" value="1"/>
</dbReference>
<comment type="caution">
    <text evidence="3">The sequence shown here is derived from an EMBL/GenBank/DDBJ whole genome shotgun (WGS) entry which is preliminary data.</text>
</comment>
<feature type="domain" description="Surface lipoprotein assembly modifier C-terminal" evidence="2">
    <location>
        <begin position="434"/>
        <end position="725"/>
    </location>
</feature>
<dbReference type="Proteomes" id="UP000262699">
    <property type="component" value="Unassembled WGS sequence"/>
</dbReference>
<name>A0A3D0W9D6_9SPHN</name>